<dbReference type="PANTHER" id="PTHR23274:SF51">
    <property type="entry name" value="OS03G0423850 PROTEIN"/>
    <property type="match status" value="1"/>
</dbReference>
<dbReference type="InterPro" id="IPR027417">
    <property type="entry name" value="P-loop_NTPase"/>
</dbReference>
<keyword evidence="2" id="KW-1185">Reference proteome</keyword>
<dbReference type="SUPFAM" id="SSF52540">
    <property type="entry name" value="P-loop containing nucleoside triphosphate hydrolases"/>
    <property type="match status" value="1"/>
</dbReference>
<evidence type="ECO:0000313" key="2">
    <source>
        <dbReference type="Proteomes" id="UP001221757"/>
    </source>
</evidence>
<organism evidence="1 2">
    <name type="scientific">Mycena rosella</name>
    <name type="common">Pink bonnet</name>
    <name type="synonym">Agaricus rosellus</name>
    <dbReference type="NCBI Taxonomy" id="1033263"/>
    <lineage>
        <taxon>Eukaryota</taxon>
        <taxon>Fungi</taxon>
        <taxon>Dikarya</taxon>
        <taxon>Basidiomycota</taxon>
        <taxon>Agaricomycotina</taxon>
        <taxon>Agaricomycetes</taxon>
        <taxon>Agaricomycetidae</taxon>
        <taxon>Agaricales</taxon>
        <taxon>Marasmiineae</taxon>
        <taxon>Mycenaceae</taxon>
        <taxon>Mycena</taxon>
    </lineage>
</organism>
<feature type="non-terminal residue" evidence="1">
    <location>
        <position position="139"/>
    </location>
</feature>
<sequence>NFDPSCGLTKNTRVIVRALFRYTVEIETIPSMVAGTRLNAIRIHIPRINFHFRPIGFNFIVHRKQVPLALCYATTFNGCQGLTVVKLALDSRRAVFSHGQLYSAMTRVPDADSVIILKYPEDLSMGTVTTNIVWKDLLL</sequence>
<name>A0AAD7BL76_MYCRO</name>
<dbReference type="GO" id="GO:0005657">
    <property type="term" value="C:replication fork"/>
    <property type="evidence" value="ECO:0007669"/>
    <property type="project" value="TreeGrafter"/>
</dbReference>
<reference evidence="1" key="1">
    <citation type="submission" date="2023-03" db="EMBL/GenBank/DDBJ databases">
        <title>Massive genome expansion in bonnet fungi (Mycena s.s.) driven by repeated elements and novel gene families across ecological guilds.</title>
        <authorList>
            <consortium name="Lawrence Berkeley National Laboratory"/>
            <person name="Harder C.B."/>
            <person name="Miyauchi S."/>
            <person name="Viragh M."/>
            <person name="Kuo A."/>
            <person name="Thoen E."/>
            <person name="Andreopoulos B."/>
            <person name="Lu D."/>
            <person name="Skrede I."/>
            <person name="Drula E."/>
            <person name="Henrissat B."/>
            <person name="Morin E."/>
            <person name="Kohler A."/>
            <person name="Barry K."/>
            <person name="LaButti K."/>
            <person name="Morin E."/>
            <person name="Salamov A."/>
            <person name="Lipzen A."/>
            <person name="Mereny Z."/>
            <person name="Hegedus B."/>
            <person name="Baldrian P."/>
            <person name="Stursova M."/>
            <person name="Weitz H."/>
            <person name="Taylor A."/>
            <person name="Grigoriev I.V."/>
            <person name="Nagy L.G."/>
            <person name="Martin F."/>
            <person name="Kauserud H."/>
        </authorList>
    </citation>
    <scope>NUCLEOTIDE SEQUENCE</scope>
    <source>
        <strain evidence="1">CBHHK067</strain>
    </source>
</reference>
<dbReference type="Proteomes" id="UP001221757">
    <property type="component" value="Unassembled WGS sequence"/>
</dbReference>
<comment type="caution">
    <text evidence="1">The sequence shown here is derived from an EMBL/GenBank/DDBJ whole genome shotgun (WGS) entry which is preliminary data.</text>
</comment>
<dbReference type="GO" id="GO:0006260">
    <property type="term" value="P:DNA replication"/>
    <property type="evidence" value="ECO:0007669"/>
    <property type="project" value="TreeGrafter"/>
</dbReference>
<dbReference type="EMBL" id="JARKIE010000615">
    <property type="protein sequence ID" value="KAJ7624189.1"/>
    <property type="molecule type" value="Genomic_DNA"/>
</dbReference>
<dbReference type="AlphaFoldDB" id="A0AAD7BL76"/>
<protein>
    <submittedName>
        <fullName evidence="1">Uncharacterized protein</fullName>
    </submittedName>
</protein>
<evidence type="ECO:0000313" key="1">
    <source>
        <dbReference type="EMBL" id="KAJ7624189.1"/>
    </source>
</evidence>
<accession>A0AAD7BL76</accession>
<dbReference type="PANTHER" id="PTHR23274">
    <property type="entry name" value="DNA HELICASE-RELATED"/>
    <property type="match status" value="1"/>
</dbReference>
<proteinExistence type="predicted"/>
<gene>
    <name evidence="1" type="ORF">B0H17DRAFT_963834</name>
</gene>